<dbReference type="SUPFAM" id="SSF88659">
    <property type="entry name" value="Sigma3 and sigma4 domains of RNA polymerase sigma factors"/>
    <property type="match status" value="1"/>
</dbReference>
<protein>
    <submittedName>
        <fullName evidence="2">RNA polymerase sigma factor FliA</fullName>
    </submittedName>
    <submittedName>
        <fullName evidence="3">RNA polymerase subunit sigma-70</fullName>
    </submittedName>
</protein>
<dbReference type="GO" id="GO:0006352">
    <property type="term" value="P:DNA-templated transcription initiation"/>
    <property type="evidence" value="ECO:0007669"/>
    <property type="project" value="InterPro"/>
</dbReference>
<evidence type="ECO:0000259" key="1">
    <source>
        <dbReference type="Pfam" id="PF08281"/>
    </source>
</evidence>
<dbReference type="InterPro" id="IPR013324">
    <property type="entry name" value="RNA_pol_sigma_r3/r4-like"/>
</dbReference>
<dbReference type="Pfam" id="PF08281">
    <property type="entry name" value="Sigma70_r4_2"/>
    <property type="match status" value="1"/>
</dbReference>
<evidence type="ECO:0000313" key="4">
    <source>
        <dbReference type="Proteomes" id="UP000094067"/>
    </source>
</evidence>
<organism evidence="2 4">
    <name type="scientific">Eisenbergiella tayi</name>
    <dbReference type="NCBI Taxonomy" id="1432052"/>
    <lineage>
        <taxon>Bacteria</taxon>
        <taxon>Bacillati</taxon>
        <taxon>Bacillota</taxon>
        <taxon>Clostridia</taxon>
        <taxon>Lachnospirales</taxon>
        <taxon>Lachnospiraceae</taxon>
        <taxon>Eisenbergiella</taxon>
    </lineage>
</organism>
<comment type="caution">
    <text evidence="2">The sequence shown here is derived from an EMBL/GenBank/DDBJ whole genome shotgun (WGS) entry which is preliminary data.</text>
</comment>
<evidence type="ECO:0000313" key="3">
    <source>
        <dbReference type="EMBL" id="ODR58452.1"/>
    </source>
</evidence>
<dbReference type="AlphaFoldDB" id="A0A1E3ADU4"/>
<evidence type="ECO:0000313" key="5">
    <source>
        <dbReference type="Proteomes" id="UP000094869"/>
    </source>
</evidence>
<gene>
    <name evidence="2" type="primary">fliA_1</name>
    <name evidence="2" type="ORF">BEI61_02800</name>
    <name evidence="3" type="ORF">BEI63_08025</name>
</gene>
<dbReference type="InterPro" id="IPR014284">
    <property type="entry name" value="RNA_pol_sigma-70_dom"/>
</dbReference>
<name>A0A1E3ADU4_9FIRM</name>
<feature type="domain" description="RNA polymerase sigma factor 70 region 4 type 2" evidence="1">
    <location>
        <begin position="67"/>
        <end position="116"/>
    </location>
</feature>
<dbReference type="InterPro" id="IPR036388">
    <property type="entry name" value="WH-like_DNA-bd_sf"/>
</dbReference>
<dbReference type="GO" id="GO:0003677">
    <property type="term" value="F:DNA binding"/>
    <property type="evidence" value="ECO:0007669"/>
    <property type="project" value="InterPro"/>
</dbReference>
<dbReference type="Proteomes" id="UP000094067">
    <property type="component" value="Unassembled WGS sequence"/>
</dbReference>
<evidence type="ECO:0000313" key="2">
    <source>
        <dbReference type="EMBL" id="ODM06910.1"/>
    </source>
</evidence>
<dbReference type="GO" id="GO:0016987">
    <property type="term" value="F:sigma factor activity"/>
    <property type="evidence" value="ECO:0007669"/>
    <property type="project" value="InterPro"/>
</dbReference>
<sequence length="125" mass="15229">MDYEYWTKTINEEDRKINNANRRFRYHCYSLESMSEELIYQERSLFPHNDFTTELFNEDFIDTVQNEKLAKALRRLTDRQKQAIKLAFWEGYQYKEIAAVFQCSPAAVTLLLQRAFHRLREYLNE</sequence>
<dbReference type="InterPro" id="IPR013249">
    <property type="entry name" value="RNA_pol_sigma70_r4_t2"/>
</dbReference>
<dbReference type="EMBL" id="MCGH01000002">
    <property type="protein sequence ID" value="ODM06910.1"/>
    <property type="molecule type" value="Genomic_DNA"/>
</dbReference>
<proteinExistence type="predicted"/>
<keyword evidence="5" id="KW-1185">Reference proteome</keyword>
<dbReference type="NCBIfam" id="TIGR02937">
    <property type="entry name" value="sigma70-ECF"/>
    <property type="match status" value="1"/>
</dbReference>
<reference evidence="2 4" key="1">
    <citation type="submission" date="2016-07" db="EMBL/GenBank/DDBJ databases">
        <title>Characterization of isolates of Eisenbergiella tayi derived from blood cultures, using whole genome sequencing.</title>
        <authorList>
            <person name="Burdz T."/>
            <person name="Wiebe D."/>
            <person name="Huynh C."/>
            <person name="Bernard K."/>
        </authorList>
    </citation>
    <scope>NUCLEOTIDE SEQUENCE [LARGE SCALE GENOMIC DNA]</scope>
    <source>
        <strain evidence="2 4">NML 110608</strain>
    </source>
</reference>
<dbReference type="EMBL" id="MEHD01000019">
    <property type="protein sequence ID" value="ODR58452.1"/>
    <property type="molecule type" value="Genomic_DNA"/>
</dbReference>
<dbReference type="CDD" id="cd06171">
    <property type="entry name" value="Sigma70_r4"/>
    <property type="match status" value="1"/>
</dbReference>
<dbReference type="PATRIC" id="fig|1432052.4.peg.3122"/>
<reference evidence="3 5" key="2">
    <citation type="submission" date="2016-08" db="EMBL/GenBank/DDBJ databases">
        <title>Characterization of Isolates of Eisenbergiella tayi Derived from Blood Cultures, Using Whole Genome Sequencing.</title>
        <authorList>
            <person name="Bernier A.-M."/>
            <person name="Burdz T."/>
            <person name="Wiebe D."/>
            <person name="Bernard K."/>
        </authorList>
    </citation>
    <scope>NUCLEOTIDE SEQUENCE [LARGE SCALE GENOMIC DNA]</scope>
    <source>
        <strain evidence="3 5">NML120146</strain>
    </source>
</reference>
<dbReference type="Gene3D" id="1.10.10.10">
    <property type="entry name" value="Winged helix-like DNA-binding domain superfamily/Winged helix DNA-binding domain"/>
    <property type="match status" value="1"/>
</dbReference>
<dbReference type="RefSeq" id="WP_021639581.1">
    <property type="nucleotide sequence ID" value="NZ_JAQCZP010000001.1"/>
</dbReference>
<accession>A0A1E3ADU4</accession>
<dbReference type="Proteomes" id="UP000094869">
    <property type="component" value="Unassembled WGS sequence"/>
</dbReference>